<evidence type="ECO:0000256" key="6">
    <source>
        <dbReference type="RuleBase" id="RU366034"/>
    </source>
</evidence>
<dbReference type="EMBL" id="JABBWK010000009">
    <property type="protein sequence ID" value="KAG1904478.1"/>
    <property type="molecule type" value="Genomic_DNA"/>
</dbReference>
<keyword evidence="3 6" id="KW-0479">Metal-binding</keyword>
<dbReference type="SFLD" id="SFLDG01020">
    <property type="entry name" value="Terpene_Cyclase_Like_2"/>
    <property type="match status" value="1"/>
</dbReference>
<evidence type="ECO:0000313" key="8">
    <source>
        <dbReference type="Proteomes" id="UP001195769"/>
    </source>
</evidence>
<dbReference type="InterPro" id="IPR008949">
    <property type="entry name" value="Isoprenoid_synthase_dom_sf"/>
</dbReference>
<evidence type="ECO:0000313" key="7">
    <source>
        <dbReference type="EMBL" id="KAG1904478.1"/>
    </source>
</evidence>
<dbReference type="GO" id="GO:0010333">
    <property type="term" value="F:terpene synthase activity"/>
    <property type="evidence" value="ECO:0007669"/>
    <property type="project" value="InterPro"/>
</dbReference>
<evidence type="ECO:0000256" key="1">
    <source>
        <dbReference type="ARBA" id="ARBA00001946"/>
    </source>
</evidence>
<organism evidence="7 8">
    <name type="scientific">Suillus fuscotomentosus</name>
    <dbReference type="NCBI Taxonomy" id="1912939"/>
    <lineage>
        <taxon>Eukaryota</taxon>
        <taxon>Fungi</taxon>
        <taxon>Dikarya</taxon>
        <taxon>Basidiomycota</taxon>
        <taxon>Agaricomycotina</taxon>
        <taxon>Agaricomycetes</taxon>
        <taxon>Agaricomycetidae</taxon>
        <taxon>Boletales</taxon>
        <taxon>Suillineae</taxon>
        <taxon>Suillaceae</taxon>
        <taxon>Suillus</taxon>
    </lineage>
</organism>
<comment type="similarity">
    <text evidence="2 6">Belongs to the terpene synthase family.</text>
</comment>
<dbReference type="Proteomes" id="UP001195769">
    <property type="component" value="Unassembled WGS sequence"/>
</dbReference>
<sequence length="407" mass="46285">MPLSDKYNILHSFIPDVYVKRADSDLGTYISSAGSSGLDQRRFAPLSTFALLIRNYISEVMDARPKTIYLPDTMVSWPWPRTINPHYEDVKAEVDASFRDFKALSPELQEAFDKCDNARLSALAYPNAPREHLRSGCDLLNLFFIVDEYTDIENEAVTKEMVNIVLDALNNPHKIRPEGECILGEITRQFWARAIKSASLPSQRHFLETFDEYINSVIVEALDREQGRKRSLDDYLKLRRKTIGAKPCFLITEMGMDLPDEVFYHPVIMDLTDCIAELMIIDNDMMSYNKEQAAGHESHNLINIVMLELNLDRGSAMAWAAHYHAEVQKRFIDGLAKVPSWGPSDDVLVKEYLNGIANWALANYSWSYESQRYFATKGPEIQHTRLIPLLPKVSAGRSQLLCAAPSA</sequence>
<comment type="caution">
    <text evidence="7">The sequence shown here is derived from an EMBL/GenBank/DDBJ whole genome shotgun (WGS) entry which is preliminary data.</text>
</comment>
<name>A0AAD4EDX8_9AGAM</name>
<dbReference type="AlphaFoldDB" id="A0AAD4EDX8"/>
<evidence type="ECO:0000256" key="3">
    <source>
        <dbReference type="ARBA" id="ARBA00022723"/>
    </source>
</evidence>
<comment type="cofactor">
    <cofactor evidence="1 6">
        <name>Mg(2+)</name>
        <dbReference type="ChEBI" id="CHEBI:18420"/>
    </cofactor>
</comment>
<dbReference type="GO" id="GO:0046872">
    <property type="term" value="F:metal ion binding"/>
    <property type="evidence" value="ECO:0007669"/>
    <property type="project" value="UniProtKB-KW"/>
</dbReference>
<dbReference type="PANTHER" id="PTHR35201">
    <property type="entry name" value="TERPENE SYNTHASE"/>
    <property type="match status" value="1"/>
</dbReference>
<gene>
    <name evidence="7" type="ORF">F5891DRAFT_1011243</name>
</gene>
<dbReference type="GO" id="GO:0008299">
    <property type="term" value="P:isoprenoid biosynthetic process"/>
    <property type="evidence" value="ECO:0007669"/>
    <property type="project" value="UniProtKB-ARBA"/>
</dbReference>
<dbReference type="RefSeq" id="XP_041230053.1">
    <property type="nucleotide sequence ID" value="XM_041360659.1"/>
</dbReference>
<keyword evidence="8" id="KW-1185">Reference proteome</keyword>
<reference evidence="7" key="1">
    <citation type="journal article" date="2020" name="New Phytol.">
        <title>Comparative genomics reveals dynamic genome evolution in host specialist ectomycorrhizal fungi.</title>
        <authorList>
            <person name="Lofgren L.A."/>
            <person name="Nguyen N.H."/>
            <person name="Vilgalys R."/>
            <person name="Ruytinx J."/>
            <person name="Liao H.L."/>
            <person name="Branco S."/>
            <person name="Kuo A."/>
            <person name="LaButti K."/>
            <person name="Lipzen A."/>
            <person name="Andreopoulos W."/>
            <person name="Pangilinan J."/>
            <person name="Riley R."/>
            <person name="Hundley H."/>
            <person name="Na H."/>
            <person name="Barry K."/>
            <person name="Grigoriev I.V."/>
            <person name="Stajich J.E."/>
            <person name="Kennedy P.G."/>
        </authorList>
    </citation>
    <scope>NUCLEOTIDE SEQUENCE</scope>
    <source>
        <strain evidence="7">FC203</strain>
    </source>
</reference>
<keyword evidence="5 6" id="KW-0456">Lyase</keyword>
<dbReference type="PANTHER" id="PTHR35201:SF4">
    <property type="entry name" value="BETA-PINACENE SYNTHASE-RELATED"/>
    <property type="match status" value="1"/>
</dbReference>
<dbReference type="SFLD" id="SFLDS00005">
    <property type="entry name" value="Isoprenoid_Synthase_Type_I"/>
    <property type="match status" value="1"/>
</dbReference>
<dbReference type="SUPFAM" id="SSF48576">
    <property type="entry name" value="Terpenoid synthases"/>
    <property type="match status" value="1"/>
</dbReference>
<evidence type="ECO:0000256" key="4">
    <source>
        <dbReference type="ARBA" id="ARBA00022842"/>
    </source>
</evidence>
<protein>
    <recommendedName>
        <fullName evidence="6">Terpene synthase</fullName>
        <ecNumber evidence="6">4.2.3.-</ecNumber>
    </recommendedName>
</protein>
<evidence type="ECO:0000256" key="5">
    <source>
        <dbReference type="ARBA" id="ARBA00023239"/>
    </source>
</evidence>
<dbReference type="GeneID" id="64654957"/>
<evidence type="ECO:0000256" key="2">
    <source>
        <dbReference type="ARBA" id="ARBA00006333"/>
    </source>
</evidence>
<keyword evidence="4 6" id="KW-0460">Magnesium</keyword>
<dbReference type="EC" id="4.2.3.-" evidence="6"/>
<accession>A0AAD4EDX8</accession>
<proteinExistence type="inferred from homology"/>
<dbReference type="Gene3D" id="1.10.600.10">
    <property type="entry name" value="Farnesyl Diphosphate Synthase"/>
    <property type="match status" value="1"/>
</dbReference>
<dbReference type="Pfam" id="PF19086">
    <property type="entry name" value="Terpene_syn_C_2"/>
    <property type="match status" value="1"/>
</dbReference>
<dbReference type="InterPro" id="IPR034686">
    <property type="entry name" value="Terpene_cyclase-like_2"/>
</dbReference>